<dbReference type="Proteomes" id="UP000242877">
    <property type="component" value="Unassembled WGS sequence"/>
</dbReference>
<protein>
    <submittedName>
        <fullName evidence="2">Uncharacterized protein</fullName>
    </submittedName>
</protein>
<accession>A0A168BBA4</accession>
<evidence type="ECO:0000256" key="1">
    <source>
        <dbReference type="SAM" id="Phobius"/>
    </source>
</evidence>
<dbReference type="AlphaFoldDB" id="A0A168BBA4"/>
<keyword evidence="1" id="KW-0472">Membrane</keyword>
<dbReference type="EMBL" id="AZGZ01000005">
    <property type="protein sequence ID" value="KZZ95065.1"/>
    <property type="molecule type" value="Genomic_DNA"/>
</dbReference>
<sequence>MYSPICIELPTETPIARSILFRAATETAVICSAAFPAMGMMISPTNISLRGLFLARKFMLVTRSSPLMAINAVEMIISRIDGIRGRNGSVGMVAAVVAAAVAAATGAVVNRESVSVDIKEDSWPEVGDC</sequence>
<comment type="caution">
    <text evidence="2">The sequence shown here is derived from an EMBL/GenBank/DDBJ whole genome shotgun (WGS) entry which is preliminary data.</text>
</comment>
<dbReference type="VEuPathDB" id="FungiDB:AAP_01553"/>
<keyword evidence="1" id="KW-0812">Transmembrane</keyword>
<gene>
    <name evidence="2" type="ORF">AAP_01553</name>
</gene>
<organism evidence="2 3">
    <name type="scientific">Ascosphaera apis ARSEF 7405</name>
    <dbReference type="NCBI Taxonomy" id="392613"/>
    <lineage>
        <taxon>Eukaryota</taxon>
        <taxon>Fungi</taxon>
        <taxon>Dikarya</taxon>
        <taxon>Ascomycota</taxon>
        <taxon>Pezizomycotina</taxon>
        <taxon>Eurotiomycetes</taxon>
        <taxon>Eurotiomycetidae</taxon>
        <taxon>Onygenales</taxon>
        <taxon>Ascosphaeraceae</taxon>
        <taxon>Ascosphaera</taxon>
    </lineage>
</organism>
<evidence type="ECO:0000313" key="2">
    <source>
        <dbReference type="EMBL" id="KZZ95065.1"/>
    </source>
</evidence>
<feature type="transmembrane region" description="Helical" evidence="1">
    <location>
        <begin position="89"/>
        <end position="109"/>
    </location>
</feature>
<name>A0A168BBA4_9EURO</name>
<keyword evidence="1" id="KW-1133">Transmembrane helix</keyword>
<reference evidence="2 3" key="1">
    <citation type="journal article" date="2016" name="Genome Biol. Evol.">
        <title>Divergent and convergent evolution of fungal pathogenicity.</title>
        <authorList>
            <person name="Shang Y."/>
            <person name="Xiao G."/>
            <person name="Zheng P."/>
            <person name="Cen K."/>
            <person name="Zhan S."/>
            <person name="Wang C."/>
        </authorList>
    </citation>
    <scope>NUCLEOTIDE SEQUENCE [LARGE SCALE GENOMIC DNA]</scope>
    <source>
        <strain evidence="2 3">ARSEF 7405</strain>
    </source>
</reference>
<evidence type="ECO:0000313" key="3">
    <source>
        <dbReference type="Proteomes" id="UP000242877"/>
    </source>
</evidence>
<proteinExistence type="predicted"/>
<keyword evidence="3" id="KW-1185">Reference proteome</keyword>